<dbReference type="InterPro" id="IPR045341">
    <property type="entry name" value="DUF6532"/>
</dbReference>
<evidence type="ECO:0000313" key="2">
    <source>
        <dbReference type="EMBL" id="CAE6539055.1"/>
    </source>
</evidence>
<feature type="domain" description="DUF6532" evidence="1">
    <location>
        <begin position="1"/>
        <end position="41"/>
    </location>
</feature>
<protein>
    <recommendedName>
        <fullName evidence="1">DUF6532 domain-containing protein</fullName>
    </recommendedName>
</protein>
<organism evidence="2 3">
    <name type="scientific">Rhizoctonia solani</name>
    <dbReference type="NCBI Taxonomy" id="456999"/>
    <lineage>
        <taxon>Eukaryota</taxon>
        <taxon>Fungi</taxon>
        <taxon>Dikarya</taxon>
        <taxon>Basidiomycota</taxon>
        <taxon>Agaricomycotina</taxon>
        <taxon>Agaricomycetes</taxon>
        <taxon>Cantharellales</taxon>
        <taxon>Ceratobasidiaceae</taxon>
        <taxon>Rhizoctonia</taxon>
    </lineage>
</organism>
<name>A0A8H3DVJ6_9AGAM</name>
<dbReference type="EMBL" id="CAJMWV010009455">
    <property type="protein sequence ID" value="CAE6539055.1"/>
    <property type="molecule type" value="Genomic_DNA"/>
</dbReference>
<comment type="caution">
    <text evidence="2">The sequence shown here is derived from an EMBL/GenBank/DDBJ whole genome shotgun (WGS) entry which is preliminary data.</text>
</comment>
<sequence length="64" mass="7722">MCYCCAIIQFLVEEWDTGVRVRSTLDLEEQRKAYNTHLLNHALFIEKSDGRWELMREQIFMRAL</sequence>
<evidence type="ECO:0000259" key="1">
    <source>
        <dbReference type="Pfam" id="PF20149"/>
    </source>
</evidence>
<evidence type="ECO:0000313" key="3">
    <source>
        <dbReference type="Proteomes" id="UP000663831"/>
    </source>
</evidence>
<proteinExistence type="predicted"/>
<dbReference type="Pfam" id="PF20149">
    <property type="entry name" value="DUF6532"/>
    <property type="match status" value="1"/>
</dbReference>
<reference evidence="2" key="1">
    <citation type="submission" date="2021-01" db="EMBL/GenBank/DDBJ databases">
        <authorList>
            <person name="Kaushik A."/>
        </authorList>
    </citation>
    <scope>NUCLEOTIDE SEQUENCE</scope>
    <source>
        <strain evidence="2">AG3-1AP</strain>
    </source>
</reference>
<dbReference type="Proteomes" id="UP000663831">
    <property type="component" value="Unassembled WGS sequence"/>
</dbReference>
<accession>A0A8H3DVJ6</accession>
<gene>
    <name evidence="2" type="ORF">RDB_LOCUS171110</name>
</gene>
<dbReference type="AlphaFoldDB" id="A0A8H3DVJ6"/>